<proteinExistence type="predicted"/>
<dbReference type="InParanoid" id="L0A9X7"/>
<dbReference type="RefSeq" id="WP_015232553.1">
    <property type="nucleotide sequence ID" value="NC_019791.1"/>
</dbReference>
<sequence length="306" mass="35166">MLISNIISKDPIRFGKEIFSVNLEKARFYSFGKFNNKTSDILSWYYKGSKAVKNYDVVILNGIVPISHKRKVGIIHHLSPNLKSMKFLIYKFLYNNNKINVCVSNKVRYEAVKKGINCDHVVNPPIKSELFSINNCKDKNEKFILHTGADYRKHPEVSYEAVKILNEKFNLQIKLKIVLNWPIDKTFSDIETKCCISLKELLDLYCNSYLLLAPYEYEGFAYTIAEAQNFVPVIAGPGIPDDAYIDGLTGIKVNTLDPLDYANEIYNLIKNEKLYNLMKANAMIFSKRFDIDNIGEKFESILNSII</sequence>
<dbReference type="HOGENOM" id="CLU_907935_0_0_2"/>
<dbReference type="eggNOG" id="arCOG01411">
    <property type="taxonomic scope" value="Archaea"/>
</dbReference>
<evidence type="ECO:0000259" key="2">
    <source>
        <dbReference type="Pfam" id="PF00534"/>
    </source>
</evidence>
<keyword evidence="4" id="KW-1185">Reference proteome</keyword>
<dbReference type="AlphaFoldDB" id="L0A9X7"/>
<dbReference type="GeneID" id="14212185"/>
<dbReference type="Pfam" id="PF00534">
    <property type="entry name" value="Glycos_transf_1"/>
    <property type="match status" value="1"/>
</dbReference>
<name>L0A9X7_CALLD</name>
<dbReference type="PANTHER" id="PTHR46401">
    <property type="entry name" value="GLYCOSYLTRANSFERASE WBBK-RELATED"/>
    <property type="match status" value="1"/>
</dbReference>
<evidence type="ECO:0000256" key="1">
    <source>
        <dbReference type="ARBA" id="ARBA00022679"/>
    </source>
</evidence>
<protein>
    <submittedName>
        <fullName evidence="3">Glycosyltransferase</fullName>
    </submittedName>
</protein>
<dbReference type="InterPro" id="IPR001296">
    <property type="entry name" value="Glyco_trans_1"/>
</dbReference>
<dbReference type="Gene3D" id="3.40.50.2000">
    <property type="entry name" value="Glycogen Phosphorylase B"/>
    <property type="match status" value="2"/>
</dbReference>
<dbReference type="PANTHER" id="PTHR46401:SF2">
    <property type="entry name" value="GLYCOSYLTRANSFERASE WBBK-RELATED"/>
    <property type="match status" value="1"/>
</dbReference>
<dbReference type="GO" id="GO:0016757">
    <property type="term" value="F:glycosyltransferase activity"/>
    <property type="evidence" value="ECO:0007669"/>
    <property type="project" value="InterPro"/>
</dbReference>
<gene>
    <name evidence="3" type="ordered locus">Calag_0925</name>
</gene>
<accession>L0A9X7</accession>
<feature type="domain" description="Glycosyl transferase family 1" evidence="2">
    <location>
        <begin position="137"/>
        <end position="282"/>
    </location>
</feature>
<dbReference type="STRING" id="1056495.Calag_0925"/>
<dbReference type="EMBL" id="CP003378">
    <property type="protein sequence ID" value="AFZ70656.1"/>
    <property type="molecule type" value="Genomic_DNA"/>
</dbReference>
<dbReference type="KEGG" id="clg:Calag_0925"/>
<evidence type="ECO:0000313" key="4">
    <source>
        <dbReference type="Proteomes" id="UP000010469"/>
    </source>
</evidence>
<dbReference type="Proteomes" id="UP000010469">
    <property type="component" value="Chromosome"/>
</dbReference>
<evidence type="ECO:0000313" key="3">
    <source>
        <dbReference type="EMBL" id="AFZ70656.1"/>
    </source>
</evidence>
<keyword evidence="1 3" id="KW-0808">Transferase</keyword>
<organism evidence="3 4">
    <name type="scientific">Caldisphaera lagunensis (strain DSM 15908 / JCM 11604 / ANMR 0165 / IC-154)</name>
    <dbReference type="NCBI Taxonomy" id="1056495"/>
    <lineage>
        <taxon>Archaea</taxon>
        <taxon>Thermoproteota</taxon>
        <taxon>Thermoprotei</taxon>
        <taxon>Acidilobales</taxon>
        <taxon>Caldisphaeraceae</taxon>
        <taxon>Caldisphaera</taxon>
    </lineage>
</organism>
<dbReference type="SUPFAM" id="SSF53756">
    <property type="entry name" value="UDP-Glycosyltransferase/glycogen phosphorylase"/>
    <property type="match status" value="1"/>
</dbReference>
<reference evidence="4" key="1">
    <citation type="submission" date="2012-03" db="EMBL/GenBank/DDBJ databases">
        <title>Complete genome of Caldisphaera lagunensis DSM 15908.</title>
        <authorList>
            <person name="Lucas S."/>
            <person name="Copeland A."/>
            <person name="Lapidus A."/>
            <person name="Glavina del Rio T."/>
            <person name="Dalin E."/>
            <person name="Tice H."/>
            <person name="Bruce D."/>
            <person name="Goodwin L."/>
            <person name="Pitluck S."/>
            <person name="Peters L."/>
            <person name="Mikhailova N."/>
            <person name="Teshima H."/>
            <person name="Kyrpides N."/>
            <person name="Mavromatis K."/>
            <person name="Ivanova N."/>
            <person name="Brettin T."/>
            <person name="Detter J.C."/>
            <person name="Han C."/>
            <person name="Larimer F."/>
            <person name="Land M."/>
            <person name="Hauser L."/>
            <person name="Markowitz V."/>
            <person name="Cheng J.-F."/>
            <person name="Hugenholtz P."/>
            <person name="Woyke T."/>
            <person name="Wu D."/>
            <person name="Spring S."/>
            <person name="Schroeder M."/>
            <person name="Brambilla E."/>
            <person name="Klenk H.-P."/>
            <person name="Eisen J.A."/>
        </authorList>
    </citation>
    <scope>NUCLEOTIDE SEQUENCE [LARGE SCALE GENOMIC DNA]</scope>
    <source>
        <strain evidence="4">DSM 15908 / JCM 11604 / IC-154</strain>
    </source>
</reference>